<feature type="transmembrane region" description="Helical" evidence="1">
    <location>
        <begin position="237"/>
        <end position="257"/>
    </location>
</feature>
<dbReference type="InterPro" id="IPR029044">
    <property type="entry name" value="Nucleotide-diphossugar_trans"/>
</dbReference>
<keyword evidence="4" id="KW-1185">Reference proteome</keyword>
<evidence type="ECO:0000256" key="1">
    <source>
        <dbReference type="SAM" id="Phobius"/>
    </source>
</evidence>
<dbReference type="PANTHER" id="PTHR22916:SF64">
    <property type="entry name" value="TRANSFERASE, PUTATIVE-RELATED"/>
    <property type="match status" value="1"/>
</dbReference>
<dbReference type="RefSeq" id="WP_111374012.1">
    <property type="nucleotide sequence ID" value="NZ_CP029480.1"/>
</dbReference>
<dbReference type="InterPro" id="IPR001173">
    <property type="entry name" value="Glyco_trans_2-like"/>
</dbReference>
<dbReference type="EMBL" id="CP029480">
    <property type="protein sequence ID" value="AWW00646.1"/>
    <property type="molecule type" value="Genomic_DNA"/>
</dbReference>
<sequence length="327" mass="37398">MFYSFIIPVYNRPDHIEKLLNCLVSQTYKNFEVLVIESGSTIKSDEVVATFADKLNIRYIFKGNDGQGYSRNRGMQEAKGEYFVILDSDIVMPDSYLETVNESLKENYLDSYGGPDELHPESTDFQKAVNFCMTSLLTTGGTRGKKSSIGKYYPRSFNMGVSREVYETTKGFSIPFMGEDIEWSQRIIAAGFKTGLIEDAYVNHERKGTLKGYFNQLHFFGRARINISQLIPGSFKIVHLLPVAYCAYSLLLIFLFATNTPYKILLFVPFLLYNFFIRFSASAEHKSLKIGFTAVLLANTLMLAYCTGMLKEFYKLYVLKKKQTYKL</sequence>
<keyword evidence="1" id="KW-1133">Transmembrane helix</keyword>
<dbReference type="Pfam" id="PF00535">
    <property type="entry name" value="Glycos_transf_2"/>
    <property type="match status" value="1"/>
</dbReference>
<keyword evidence="1" id="KW-0472">Membrane</keyword>
<proteinExistence type="predicted"/>
<evidence type="ECO:0000313" key="4">
    <source>
        <dbReference type="Proteomes" id="UP000249873"/>
    </source>
</evidence>
<dbReference type="OrthoDB" id="9813550at2"/>
<dbReference type="KEGG" id="als:DJ013_21645"/>
<dbReference type="AlphaFoldDB" id="A0A2Z4GI45"/>
<feature type="domain" description="Glycosyltransferase 2-like" evidence="2">
    <location>
        <begin position="4"/>
        <end position="134"/>
    </location>
</feature>
<feature type="transmembrane region" description="Helical" evidence="1">
    <location>
        <begin position="264"/>
        <end position="281"/>
    </location>
</feature>
<dbReference type="SUPFAM" id="SSF53448">
    <property type="entry name" value="Nucleotide-diphospho-sugar transferases"/>
    <property type="match status" value="1"/>
</dbReference>
<reference evidence="3 4" key="1">
    <citation type="submission" date="2018-05" db="EMBL/GenBank/DDBJ databases">
        <title>Complete genome sequence of Arcticibacterium luteifluviistationis SM1504T, a cytophagaceae bacterium isolated from Arctic surface seawater.</title>
        <authorList>
            <person name="Li Y."/>
            <person name="Qin Q.-L."/>
        </authorList>
    </citation>
    <scope>NUCLEOTIDE SEQUENCE [LARGE SCALE GENOMIC DNA]</scope>
    <source>
        <strain evidence="3 4">SM1504</strain>
    </source>
</reference>
<keyword evidence="3" id="KW-0808">Transferase</keyword>
<evidence type="ECO:0000259" key="2">
    <source>
        <dbReference type="Pfam" id="PF00535"/>
    </source>
</evidence>
<dbReference type="Gene3D" id="3.90.550.10">
    <property type="entry name" value="Spore Coat Polysaccharide Biosynthesis Protein SpsA, Chain A"/>
    <property type="match status" value="1"/>
</dbReference>
<protein>
    <submittedName>
        <fullName evidence="3">Glycosyltransferase</fullName>
    </submittedName>
</protein>
<dbReference type="PANTHER" id="PTHR22916">
    <property type="entry name" value="GLYCOSYLTRANSFERASE"/>
    <property type="match status" value="1"/>
</dbReference>
<name>A0A2Z4GI45_9BACT</name>
<accession>A0A2Z4GI45</accession>
<gene>
    <name evidence="3" type="ORF">DJ013_21645</name>
</gene>
<dbReference type="Proteomes" id="UP000249873">
    <property type="component" value="Chromosome"/>
</dbReference>
<dbReference type="GO" id="GO:0016758">
    <property type="term" value="F:hexosyltransferase activity"/>
    <property type="evidence" value="ECO:0007669"/>
    <property type="project" value="UniProtKB-ARBA"/>
</dbReference>
<keyword evidence="1" id="KW-0812">Transmembrane</keyword>
<organism evidence="3 4">
    <name type="scientific">Arcticibacterium luteifluviistationis</name>
    <dbReference type="NCBI Taxonomy" id="1784714"/>
    <lineage>
        <taxon>Bacteria</taxon>
        <taxon>Pseudomonadati</taxon>
        <taxon>Bacteroidota</taxon>
        <taxon>Cytophagia</taxon>
        <taxon>Cytophagales</taxon>
        <taxon>Leadbetterellaceae</taxon>
        <taxon>Arcticibacterium</taxon>
    </lineage>
</organism>
<feature type="transmembrane region" description="Helical" evidence="1">
    <location>
        <begin position="287"/>
        <end position="310"/>
    </location>
</feature>
<evidence type="ECO:0000313" key="3">
    <source>
        <dbReference type="EMBL" id="AWW00646.1"/>
    </source>
</evidence>